<evidence type="ECO:0000313" key="2">
    <source>
        <dbReference type="EnsemblPlants" id="PAC:32908086.CDS.1"/>
    </source>
</evidence>
<dbReference type="EnsemblPlants" id="Pp3c17_4830V3.1">
    <property type="protein sequence ID" value="PAC:32908086.CDS.1"/>
    <property type="gene ID" value="Pp3c17_4830"/>
</dbReference>
<dbReference type="AlphaFoldDB" id="A0A2K1J2P8"/>
<reference evidence="1 3" key="2">
    <citation type="journal article" date="2018" name="Plant J.">
        <title>The Physcomitrella patens chromosome-scale assembly reveals moss genome structure and evolution.</title>
        <authorList>
            <person name="Lang D."/>
            <person name="Ullrich K.K."/>
            <person name="Murat F."/>
            <person name="Fuchs J."/>
            <person name="Jenkins J."/>
            <person name="Haas F.B."/>
            <person name="Piednoel M."/>
            <person name="Gundlach H."/>
            <person name="Van Bel M."/>
            <person name="Meyberg R."/>
            <person name="Vives C."/>
            <person name="Morata J."/>
            <person name="Symeonidi A."/>
            <person name="Hiss M."/>
            <person name="Muchero W."/>
            <person name="Kamisugi Y."/>
            <person name="Saleh O."/>
            <person name="Blanc G."/>
            <person name="Decker E.L."/>
            <person name="van Gessel N."/>
            <person name="Grimwood J."/>
            <person name="Hayes R.D."/>
            <person name="Graham S.W."/>
            <person name="Gunter L.E."/>
            <person name="McDaniel S.F."/>
            <person name="Hoernstein S.N.W."/>
            <person name="Larsson A."/>
            <person name="Li F.W."/>
            <person name="Perroud P.F."/>
            <person name="Phillips J."/>
            <person name="Ranjan P."/>
            <person name="Rokshar D.S."/>
            <person name="Rothfels C.J."/>
            <person name="Schneider L."/>
            <person name="Shu S."/>
            <person name="Stevenson D.W."/>
            <person name="Thummler F."/>
            <person name="Tillich M."/>
            <person name="Villarreal Aguilar J.C."/>
            <person name="Widiez T."/>
            <person name="Wong G.K."/>
            <person name="Wymore A."/>
            <person name="Zhang Y."/>
            <person name="Zimmer A.D."/>
            <person name="Quatrano R.S."/>
            <person name="Mayer K.F.X."/>
            <person name="Goodstein D."/>
            <person name="Casacuberta J.M."/>
            <person name="Vandepoele K."/>
            <person name="Reski R."/>
            <person name="Cuming A.C."/>
            <person name="Tuskan G.A."/>
            <person name="Maumus F."/>
            <person name="Salse J."/>
            <person name="Schmutz J."/>
            <person name="Rensing S.A."/>
        </authorList>
    </citation>
    <scope>NUCLEOTIDE SEQUENCE [LARGE SCALE GENOMIC DNA]</scope>
    <source>
        <strain evidence="2 3">cv. Gransden 2004</strain>
    </source>
</reference>
<dbReference type="Proteomes" id="UP000006727">
    <property type="component" value="Chromosome 17"/>
</dbReference>
<accession>A0A2K1J2P8</accession>
<evidence type="ECO:0000313" key="1">
    <source>
        <dbReference type="EMBL" id="PNR35800.1"/>
    </source>
</evidence>
<reference evidence="1 3" key="1">
    <citation type="journal article" date="2008" name="Science">
        <title>The Physcomitrella genome reveals evolutionary insights into the conquest of land by plants.</title>
        <authorList>
            <person name="Rensing S."/>
            <person name="Lang D."/>
            <person name="Zimmer A."/>
            <person name="Terry A."/>
            <person name="Salamov A."/>
            <person name="Shapiro H."/>
            <person name="Nishiyama T."/>
            <person name="Perroud P.-F."/>
            <person name="Lindquist E."/>
            <person name="Kamisugi Y."/>
            <person name="Tanahashi T."/>
            <person name="Sakakibara K."/>
            <person name="Fujita T."/>
            <person name="Oishi K."/>
            <person name="Shin-I T."/>
            <person name="Kuroki Y."/>
            <person name="Toyoda A."/>
            <person name="Suzuki Y."/>
            <person name="Hashimoto A."/>
            <person name="Yamaguchi K."/>
            <person name="Sugano A."/>
            <person name="Kohara Y."/>
            <person name="Fujiyama A."/>
            <person name="Anterola A."/>
            <person name="Aoki S."/>
            <person name="Ashton N."/>
            <person name="Barbazuk W.B."/>
            <person name="Barker E."/>
            <person name="Bennetzen J."/>
            <person name="Bezanilla M."/>
            <person name="Blankenship R."/>
            <person name="Cho S.H."/>
            <person name="Dutcher S."/>
            <person name="Estelle M."/>
            <person name="Fawcett J.A."/>
            <person name="Gundlach H."/>
            <person name="Hanada K."/>
            <person name="Heyl A."/>
            <person name="Hicks K.A."/>
            <person name="Hugh J."/>
            <person name="Lohr M."/>
            <person name="Mayer K."/>
            <person name="Melkozernov A."/>
            <person name="Murata T."/>
            <person name="Nelson D."/>
            <person name="Pils B."/>
            <person name="Prigge M."/>
            <person name="Reiss B."/>
            <person name="Renner T."/>
            <person name="Rombauts S."/>
            <person name="Rushton P."/>
            <person name="Sanderfoot A."/>
            <person name="Schween G."/>
            <person name="Shiu S.-H."/>
            <person name="Stueber K."/>
            <person name="Theodoulou F.L."/>
            <person name="Tu H."/>
            <person name="Van de Peer Y."/>
            <person name="Verrier P.J."/>
            <person name="Waters E."/>
            <person name="Wood A."/>
            <person name="Yang L."/>
            <person name="Cove D."/>
            <person name="Cuming A."/>
            <person name="Hasebe M."/>
            <person name="Lucas S."/>
            <person name="Mishler D.B."/>
            <person name="Reski R."/>
            <person name="Grigoriev I."/>
            <person name="Quatrano R.S."/>
            <person name="Boore J.L."/>
        </authorList>
    </citation>
    <scope>NUCLEOTIDE SEQUENCE [LARGE SCALE GENOMIC DNA]</scope>
    <source>
        <strain evidence="2 3">cv. Gransden 2004</strain>
    </source>
</reference>
<reference evidence="2" key="3">
    <citation type="submission" date="2020-12" db="UniProtKB">
        <authorList>
            <consortium name="EnsemblPlants"/>
        </authorList>
    </citation>
    <scope>IDENTIFICATION</scope>
</reference>
<sequence>MDRPSVVVIMKDNAPATLVRQVRIDPQFRNMFTQPPYCPLTLIDLISPAPPTLSIKIIVKYGFPPIVNRTPPRFTHLTLSSQVTLPPLVPYKQDEFMLRNAMQNDVCTTESHIPPVENGSDSSFTSCKRGKCGHWQVEVRAIITPSSVRASRAQISGSHNDRAKIVPAPVSRDSRGPHECALQLIAALASRSTLEQRRTQCRSQGSIPEGVCILIRAPPAFHHH</sequence>
<organism evidence="1">
    <name type="scientific">Physcomitrium patens</name>
    <name type="common">Spreading-leaved earth moss</name>
    <name type="synonym">Physcomitrella patens</name>
    <dbReference type="NCBI Taxonomy" id="3218"/>
    <lineage>
        <taxon>Eukaryota</taxon>
        <taxon>Viridiplantae</taxon>
        <taxon>Streptophyta</taxon>
        <taxon>Embryophyta</taxon>
        <taxon>Bryophyta</taxon>
        <taxon>Bryophytina</taxon>
        <taxon>Bryopsida</taxon>
        <taxon>Funariidae</taxon>
        <taxon>Funariales</taxon>
        <taxon>Funariaceae</taxon>
        <taxon>Physcomitrium</taxon>
    </lineage>
</organism>
<name>A0A2K1J2P8_PHYPA</name>
<gene>
    <name evidence="1" type="ORF">PHYPA_021650</name>
</gene>
<dbReference type="InParanoid" id="A0A2K1J2P8"/>
<dbReference type="EMBL" id="ABEU02000017">
    <property type="protein sequence ID" value="PNR35800.1"/>
    <property type="molecule type" value="Genomic_DNA"/>
</dbReference>
<evidence type="ECO:0000313" key="3">
    <source>
        <dbReference type="Proteomes" id="UP000006727"/>
    </source>
</evidence>
<keyword evidence="3" id="KW-1185">Reference proteome</keyword>
<protein>
    <submittedName>
        <fullName evidence="1 2">Uncharacterized protein</fullName>
    </submittedName>
</protein>
<proteinExistence type="predicted"/>
<dbReference type="Gramene" id="Pp3c17_4830V3.1">
    <property type="protein sequence ID" value="PAC:32908086.CDS.1"/>
    <property type="gene ID" value="Pp3c17_4830"/>
</dbReference>